<accession>A0ABY3PFA4</accession>
<dbReference type="CDD" id="cd06578">
    <property type="entry name" value="HemD"/>
    <property type="match status" value="1"/>
</dbReference>
<evidence type="ECO:0000256" key="7">
    <source>
        <dbReference type="ARBA" id="ARBA00040167"/>
    </source>
</evidence>
<reference evidence="11 12" key="1">
    <citation type="journal article" date="2022" name="Pathogens">
        <title>Staphylococcus ratti sp. nov. Isolated from a Lab Rat.</title>
        <authorList>
            <person name="Kovarovic V."/>
            <person name="Sedlacek I."/>
            <person name="Petras P."/>
            <person name="Kralova S."/>
            <person name="Maslanova I."/>
            <person name="Svec P."/>
            <person name="Neumann-Schaal M."/>
            <person name="Botka T."/>
            <person name="Gelbicova T."/>
            <person name="Stankova E."/>
            <person name="Doskar J."/>
            <person name="Pantucek R."/>
        </authorList>
    </citation>
    <scope>NUCLEOTIDE SEQUENCE [LARGE SCALE GENOMIC DNA]</scope>
    <source>
        <strain evidence="11 12">CCM 9025</strain>
    </source>
</reference>
<sequence>MKPVVMMTQTHLYEDQRALIKHVPFIKTVALTFDDHVLSARYDWLIFTSKNAVKYFYPFLKRLQYRFIAVIGEKTKMFCNRLGIAVDYCPNDYSQEGILANHPFKKEDTLLIPSSLQARPLLQETLRSEGMYVVKIDLYDVVPNEAAIQQARVAIENHTIDALTFASSSAAHAFFKQAPPNLRDFYYAIGSQTEETIQQYGYHCIVSDKQTLNSIITKIVEKRS</sequence>
<keyword evidence="12" id="KW-1185">Reference proteome</keyword>
<gene>
    <name evidence="11" type="ORF">LN051_05145</name>
</gene>
<evidence type="ECO:0000259" key="10">
    <source>
        <dbReference type="Pfam" id="PF02602"/>
    </source>
</evidence>
<evidence type="ECO:0000256" key="4">
    <source>
        <dbReference type="ARBA" id="ARBA00023239"/>
    </source>
</evidence>
<dbReference type="InterPro" id="IPR003754">
    <property type="entry name" value="4pyrrol_synth_uPrphyn_synth"/>
</dbReference>
<evidence type="ECO:0000256" key="1">
    <source>
        <dbReference type="ARBA" id="ARBA00004772"/>
    </source>
</evidence>
<organism evidence="11 12">
    <name type="scientific">Staphylococcus ratti</name>
    <dbReference type="NCBI Taxonomy" id="2892440"/>
    <lineage>
        <taxon>Bacteria</taxon>
        <taxon>Bacillati</taxon>
        <taxon>Bacillota</taxon>
        <taxon>Bacilli</taxon>
        <taxon>Bacillales</taxon>
        <taxon>Staphylococcaceae</taxon>
        <taxon>Staphylococcus</taxon>
    </lineage>
</organism>
<comment type="function">
    <text evidence="6 9">Catalyzes cyclization of the linear tetrapyrrole, hydroxymethylbilane, to the macrocyclic uroporphyrinogen III.</text>
</comment>
<feature type="domain" description="Tetrapyrrole biosynthesis uroporphyrinogen III synthase" evidence="10">
    <location>
        <begin position="22"/>
        <end position="216"/>
    </location>
</feature>
<dbReference type="SUPFAM" id="SSF69618">
    <property type="entry name" value="HemD-like"/>
    <property type="match status" value="1"/>
</dbReference>
<dbReference type="PANTHER" id="PTHR38042:SF1">
    <property type="entry name" value="UROPORPHYRINOGEN-III SYNTHASE, CHLOROPLASTIC"/>
    <property type="match status" value="1"/>
</dbReference>
<comment type="pathway">
    <text evidence="1 9">Porphyrin-containing compound metabolism; protoporphyrin-IX biosynthesis; coproporphyrinogen-III from 5-aminolevulinate: step 3/4.</text>
</comment>
<evidence type="ECO:0000256" key="5">
    <source>
        <dbReference type="ARBA" id="ARBA00023244"/>
    </source>
</evidence>
<evidence type="ECO:0000256" key="3">
    <source>
        <dbReference type="ARBA" id="ARBA00013109"/>
    </source>
</evidence>
<comment type="similarity">
    <text evidence="2 9">Belongs to the uroporphyrinogen-III synthase family.</text>
</comment>
<evidence type="ECO:0000256" key="9">
    <source>
        <dbReference type="RuleBase" id="RU366031"/>
    </source>
</evidence>
<dbReference type="EMBL" id="CP086654">
    <property type="protein sequence ID" value="UEX91005.1"/>
    <property type="molecule type" value="Genomic_DNA"/>
</dbReference>
<dbReference type="EC" id="4.2.1.75" evidence="3 9"/>
<proteinExistence type="inferred from homology"/>
<evidence type="ECO:0000313" key="12">
    <source>
        <dbReference type="Proteomes" id="UP001197626"/>
    </source>
</evidence>
<dbReference type="PANTHER" id="PTHR38042">
    <property type="entry name" value="UROPORPHYRINOGEN-III SYNTHASE, CHLOROPLASTIC"/>
    <property type="match status" value="1"/>
</dbReference>
<evidence type="ECO:0000256" key="6">
    <source>
        <dbReference type="ARBA" id="ARBA00037589"/>
    </source>
</evidence>
<name>A0ABY3PFA4_9STAP</name>
<dbReference type="RefSeq" id="WP_229293485.1">
    <property type="nucleotide sequence ID" value="NZ_CP086654.1"/>
</dbReference>
<evidence type="ECO:0000313" key="11">
    <source>
        <dbReference type="EMBL" id="UEX91005.1"/>
    </source>
</evidence>
<evidence type="ECO:0000256" key="2">
    <source>
        <dbReference type="ARBA" id="ARBA00008133"/>
    </source>
</evidence>
<dbReference type="Pfam" id="PF02602">
    <property type="entry name" value="HEM4"/>
    <property type="match status" value="1"/>
</dbReference>
<dbReference type="InterPro" id="IPR039793">
    <property type="entry name" value="UROS/Hem4"/>
</dbReference>
<keyword evidence="5 9" id="KW-0627">Porphyrin biosynthesis</keyword>
<dbReference type="InterPro" id="IPR036108">
    <property type="entry name" value="4pyrrol_syn_uPrphyn_synt_sf"/>
</dbReference>
<evidence type="ECO:0000256" key="8">
    <source>
        <dbReference type="ARBA" id="ARBA00048617"/>
    </source>
</evidence>
<dbReference type="Proteomes" id="UP001197626">
    <property type="component" value="Chromosome"/>
</dbReference>
<keyword evidence="4 9" id="KW-0456">Lyase</keyword>
<dbReference type="Gene3D" id="3.40.50.10090">
    <property type="match status" value="2"/>
</dbReference>
<protein>
    <recommendedName>
        <fullName evidence="7 9">Uroporphyrinogen-III synthase</fullName>
        <ecNumber evidence="3 9">4.2.1.75</ecNumber>
    </recommendedName>
</protein>
<comment type="catalytic activity">
    <reaction evidence="8 9">
        <text>hydroxymethylbilane = uroporphyrinogen III + H2O</text>
        <dbReference type="Rhea" id="RHEA:18965"/>
        <dbReference type="ChEBI" id="CHEBI:15377"/>
        <dbReference type="ChEBI" id="CHEBI:57308"/>
        <dbReference type="ChEBI" id="CHEBI:57845"/>
        <dbReference type="EC" id="4.2.1.75"/>
    </reaction>
</comment>